<dbReference type="Proteomes" id="UP000595064">
    <property type="component" value="Chromosome"/>
</dbReference>
<dbReference type="PANTHER" id="PTHR42928">
    <property type="entry name" value="TRICARBOXYLATE-BINDING PROTEIN"/>
    <property type="match status" value="1"/>
</dbReference>
<evidence type="ECO:0000256" key="2">
    <source>
        <dbReference type="SAM" id="SignalP"/>
    </source>
</evidence>
<evidence type="ECO:0000256" key="1">
    <source>
        <dbReference type="ARBA" id="ARBA00006987"/>
    </source>
</evidence>
<keyword evidence="6" id="KW-1185">Reference proteome</keyword>
<keyword evidence="4" id="KW-0675">Receptor</keyword>
<evidence type="ECO:0000313" key="3">
    <source>
        <dbReference type="EMBL" id="QPS81812.1"/>
    </source>
</evidence>
<dbReference type="Gene3D" id="3.40.190.10">
    <property type="entry name" value="Periplasmic binding protein-like II"/>
    <property type="match status" value="1"/>
</dbReference>
<dbReference type="SUPFAM" id="SSF53850">
    <property type="entry name" value="Periplasmic binding protein-like II"/>
    <property type="match status" value="1"/>
</dbReference>
<dbReference type="Gene3D" id="3.40.190.150">
    <property type="entry name" value="Bordetella uptake gene, domain 1"/>
    <property type="match status" value="1"/>
</dbReference>
<gene>
    <name evidence="3" type="ORF">I6G47_01645</name>
    <name evidence="4" type="ORF">SAMN05421547_12769</name>
</gene>
<organism evidence="4 5">
    <name type="scientific">Delftia lacustris</name>
    <dbReference type="NCBI Taxonomy" id="558537"/>
    <lineage>
        <taxon>Bacteria</taxon>
        <taxon>Pseudomonadati</taxon>
        <taxon>Pseudomonadota</taxon>
        <taxon>Betaproteobacteria</taxon>
        <taxon>Burkholderiales</taxon>
        <taxon>Comamonadaceae</taxon>
        <taxon>Delftia</taxon>
    </lineage>
</organism>
<evidence type="ECO:0000313" key="5">
    <source>
        <dbReference type="Proteomes" id="UP000183417"/>
    </source>
</evidence>
<dbReference type="EMBL" id="FNPE01000027">
    <property type="protein sequence ID" value="SDZ48149.1"/>
    <property type="molecule type" value="Genomic_DNA"/>
</dbReference>
<dbReference type="PIRSF" id="PIRSF017082">
    <property type="entry name" value="YflP"/>
    <property type="match status" value="1"/>
</dbReference>
<dbReference type="InterPro" id="IPR006311">
    <property type="entry name" value="TAT_signal"/>
</dbReference>
<dbReference type="RefSeq" id="WP_016448238.1">
    <property type="nucleotide sequence ID" value="NZ_AP025556.1"/>
</dbReference>
<evidence type="ECO:0000313" key="4">
    <source>
        <dbReference type="EMBL" id="SDZ48149.1"/>
    </source>
</evidence>
<proteinExistence type="inferred from homology"/>
<keyword evidence="2" id="KW-0732">Signal</keyword>
<dbReference type="PROSITE" id="PS51318">
    <property type="entry name" value="TAT"/>
    <property type="match status" value="1"/>
</dbReference>
<dbReference type="InterPro" id="IPR005064">
    <property type="entry name" value="BUG"/>
</dbReference>
<evidence type="ECO:0000313" key="6">
    <source>
        <dbReference type="Proteomes" id="UP000595064"/>
    </source>
</evidence>
<protein>
    <submittedName>
        <fullName evidence="3">Tripartite tricarboxylate transporter substrate binding protein</fullName>
    </submittedName>
    <submittedName>
        <fullName evidence="4">Tripartite-type tricarboxylate transporter, receptor component TctC</fullName>
    </submittedName>
</protein>
<dbReference type="PANTHER" id="PTHR42928:SF5">
    <property type="entry name" value="BLR1237 PROTEIN"/>
    <property type="match status" value="1"/>
</dbReference>
<dbReference type="InterPro" id="IPR042100">
    <property type="entry name" value="Bug_dom1"/>
</dbReference>
<dbReference type="AlphaFoldDB" id="A0A1H3TFN6"/>
<dbReference type="Proteomes" id="UP000183417">
    <property type="component" value="Unassembled WGS sequence"/>
</dbReference>
<dbReference type="CDD" id="cd07012">
    <property type="entry name" value="PBP2_Bug_TTT"/>
    <property type="match status" value="1"/>
</dbReference>
<dbReference type="EMBL" id="CP065748">
    <property type="protein sequence ID" value="QPS81812.1"/>
    <property type="molecule type" value="Genomic_DNA"/>
</dbReference>
<dbReference type="KEGG" id="dla:I6G47_01645"/>
<feature type="signal peptide" evidence="2">
    <location>
        <begin position="1"/>
        <end position="29"/>
    </location>
</feature>
<sequence length="331" mass="34059">MNRITSGRRGFIRTAVSFAALAAASAASAVQARAFPAKPLTLVVPFAPGGNVDIVARTLGIPLARHAGQSVIVDNRAGGGGAVGSGWVARAEPDGHTLLVATPGQLGTLPEMIKLPYRADSFAPIAVVSRTPVVVVVRANDARFKTAADFIKAMKARDGSVTVGHAGPGSPNHLAVLQLEDAVKVRVNPVPYKGSGPALVDLIGGQIDAVVDQITSSTPHIKSGALRALFVLGPRAGGGLADVPDLAQLGLPVFDATTFVGVFAPKGAPTASVDSLYGWISQSVADPEFSRLIRELGSEPFPASAAVLQRLVSEEAALAARLTRQGRLRAE</sequence>
<dbReference type="Pfam" id="PF03401">
    <property type="entry name" value="TctC"/>
    <property type="match status" value="1"/>
</dbReference>
<reference evidence="4 5" key="1">
    <citation type="submission" date="2016-10" db="EMBL/GenBank/DDBJ databases">
        <authorList>
            <person name="de Groot N.N."/>
        </authorList>
    </citation>
    <scope>NUCLEOTIDE SEQUENCE [LARGE SCALE GENOMIC DNA]</scope>
    <source>
        <strain evidence="4 5">LMG 24775</strain>
    </source>
</reference>
<dbReference type="GeneID" id="94691553"/>
<reference evidence="3 6" key="2">
    <citation type="submission" date="2020-12" db="EMBL/GenBank/DDBJ databases">
        <title>FDA dAtabase for Regulatory Grade micrObial Sequences (FDA-ARGOS): Supporting development and validation of Infectious Disease Dx tests.</title>
        <authorList>
            <person name="Sproer C."/>
            <person name="Gronow S."/>
            <person name="Severitt S."/>
            <person name="Schroder I."/>
            <person name="Tallon L."/>
            <person name="Sadzewicz L."/>
            <person name="Zhao X."/>
            <person name="Boylan J."/>
            <person name="Ott S."/>
            <person name="Bowen H."/>
            <person name="Vavikolanu K."/>
            <person name="Mehta A."/>
            <person name="Aluvathingal J."/>
            <person name="Nadendla S."/>
            <person name="Lowell S."/>
            <person name="Myers T."/>
            <person name="Yan Y."/>
            <person name="Sichtig H."/>
        </authorList>
    </citation>
    <scope>NUCLEOTIDE SEQUENCE [LARGE SCALE GENOMIC DNA]</scope>
    <source>
        <strain evidence="3 6">FDAARGOS_890</strain>
    </source>
</reference>
<name>A0A1H3TFN6_9BURK</name>
<comment type="similarity">
    <text evidence="1">Belongs to the UPF0065 (bug) family.</text>
</comment>
<accession>A0A1H3TFN6</accession>
<feature type="chain" id="PRO_5044558551" evidence="2">
    <location>
        <begin position="30"/>
        <end position="331"/>
    </location>
</feature>